<dbReference type="EMBL" id="CAUJNA010000113">
    <property type="protein sequence ID" value="CAJ1372029.1"/>
    <property type="molecule type" value="Genomic_DNA"/>
</dbReference>
<dbReference type="Gene3D" id="3.40.50.11980">
    <property type="match status" value="1"/>
</dbReference>
<proteinExistence type="predicted"/>
<evidence type="ECO:0000313" key="3">
    <source>
        <dbReference type="Proteomes" id="UP001178507"/>
    </source>
</evidence>
<evidence type="ECO:0000313" key="2">
    <source>
        <dbReference type="EMBL" id="CAJ1372029.1"/>
    </source>
</evidence>
<sequence length="394" mass="42975">MTGARILQSLCTLADLLEEANAAEASRVRRLAARLRGQSRASREAVIAAITGELSEEFLLAQLASLRSRVPAAPSPSASPPKGAAKHVVLNCANIGCTYGQEVERRQRGNRFSWAGVEDACRFYLERGYVVHAVANQRLLQRAGRDVSQRLSAALVVVPSRDEMPDLDDLATIIEAYKWRCPFVDNDNYRNWSPRISTEEVAKWYRENKAKLHISYYFSGASFTPFQGEPPRQASAEGNEGSQASRPSTAPQPRSLRPPWRIPRPAAPASLPSALGKRPEASEPSMATHKRRRDEASAPAKQAPAASGSAASAASAPSAPPSAPPKWKVLKLTPLWPRKHDDDASLRPLRTLKPGEQFRAISQLPAEGYPLWLAIAPRGWIKVAPLAEPNVVPA</sequence>
<feature type="compositionally biased region" description="Low complexity" evidence="1">
    <location>
        <begin position="297"/>
        <end position="317"/>
    </location>
</feature>
<protein>
    <recommendedName>
        <fullName evidence="4">RNase NYN domain-containing protein</fullName>
    </recommendedName>
</protein>
<accession>A0AA36MHB1</accession>
<feature type="region of interest" description="Disordered" evidence="1">
    <location>
        <begin position="227"/>
        <end position="327"/>
    </location>
</feature>
<gene>
    <name evidence="2" type="ORF">EVOR1521_LOCUS2187</name>
</gene>
<evidence type="ECO:0008006" key="4">
    <source>
        <dbReference type="Google" id="ProtNLM"/>
    </source>
</evidence>
<keyword evidence="3" id="KW-1185">Reference proteome</keyword>
<dbReference type="Proteomes" id="UP001178507">
    <property type="component" value="Unassembled WGS sequence"/>
</dbReference>
<name>A0AA36MHB1_9DINO</name>
<evidence type="ECO:0000256" key="1">
    <source>
        <dbReference type="SAM" id="MobiDB-lite"/>
    </source>
</evidence>
<feature type="compositionally biased region" description="Polar residues" evidence="1">
    <location>
        <begin position="240"/>
        <end position="252"/>
    </location>
</feature>
<dbReference type="AlphaFoldDB" id="A0AA36MHB1"/>
<reference evidence="2" key="1">
    <citation type="submission" date="2023-08" db="EMBL/GenBank/DDBJ databases">
        <authorList>
            <person name="Chen Y."/>
            <person name="Shah S."/>
            <person name="Dougan E. K."/>
            <person name="Thang M."/>
            <person name="Chan C."/>
        </authorList>
    </citation>
    <scope>NUCLEOTIDE SEQUENCE</scope>
</reference>
<comment type="caution">
    <text evidence="2">The sequence shown here is derived from an EMBL/GenBank/DDBJ whole genome shotgun (WGS) entry which is preliminary data.</text>
</comment>
<organism evidence="2 3">
    <name type="scientific">Effrenium voratum</name>
    <dbReference type="NCBI Taxonomy" id="2562239"/>
    <lineage>
        <taxon>Eukaryota</taxon>
        <taxon>Sar</taxon>
        <taxon>Alveolata</taxon>
        <taxon>Dinophyceae</taxon>
        <taxon>Suessiales</taxon>
        <taxon>Symbiodiniaceae</taxon>
        <taxon>Effrenium</taxon>
    </lineage>
</organism>